<evidence type="ECO:0000313" key="11">
    <source>
        <dbReference type="Proteomes" id="UP000001555"/>
    </source>
</evidence>
<dbReference type="PANTHER" id="PTHR22589">
    <property type="entry name" value="CARNITINE O-ACYLTRANSFERASE"/>
    <property type="match status" value="1"/>
</dbReference>
<keyword evidence="4" id="KW-0808">Transferase</keyword>
<dbReference type="InterPro" id="IPR042572">
    <property type="entry name" value="Carn_acyl_trans_N"/>
</dbReference>
<reference evidence="10" key="2">
    <citation type="submission" date="2020-05" db="UniProtKB">
        <authorList>
            <consortium name="EnsemblMetazoa"/>
        </authorList>
    </citation>
    <scope>IDENTIFICATION</scope>
    <source>
        <strain evidence="10">wikel</strain>
    </source>
</reference>
<dbReference type="FunFam" id="3.30.559.10:FF:000080">
    <property type="entry name" value="Carnitine acyltransferase, putative"/>
    <property type="match status" value="1"/>
</dbReference>
<dbReference type="EMBL" id="ABJB010166314">
    <property type="status" value="NOT_ANNOTATED_CDS"/>
    <property type="molecule type" value="Genomic_DNA"/>
</dbReference>
<dbReference type="EMBL" id="ABJB010774124">
    <property type="status" value="NOT_ANNOTATED_CDS"/>
    <property type="molecule type" value="Genomic_DNA"/>
</dbReference>
<evidence type="ECO:0000313" key="10">
    <source>
        <dbReference type="EnsemblMetazoa" id="ISCW007276-PA"/>
    </source>
</evidence>
<dbReference type="EnsemblMetazoa" id="ISCW007276-RA">
    <property type="protein sequence ID" value="ISCW007276-PA"/>
    <property type="gene ID" value="ISCW007276"/>
</dbReference>
<dbReference type="EMBL" id="ABJB010330233">
    <property type="status" value="NOT_ANNOTATED_CDS"/>
    <property type="molecule type" value="Genomic_DNA"/>
</dbReference>
<proteinExistence type="inferred from homology"/>
<dbReference type="UniPathway" id="UPA00659"/>
<keyword evidence="11" id="KW-1185">Reference proteome</keyword>
<protein>
    <recommendedName>
        <fullName evidence="9">Choline/carnitine acyltransferase domain-containing protein</fullName>
    </recommendedName>
</protein>
<dbReference type="InterPro" id="IPR023213">
    <property type="entry name" value="CAT-like_dom_sf"/>
</dbReference>
<evidence type="ECO:0000256" key="6">
    <source>
        <dbReference type="ARBA" id="ARBA00023098"/>
    </source>
</evidence>
<evidence type="ECO:0000256" key="3">
    <source>
        <dbReference type="ARBA" id="ARBA00022448"/>
    </source>
</evidence>
<evidence type="ECO:0000256" key="4">
    <source>
        <dbReference type="ARBA" id="ARBA00022679"/>
    </source>
</evidence>
<dbReference type="GO" id="GO:0005777">
    <property type="term" value="C:peroxisome"/>
    <property type="evidence" value="ECO:0000318"/>
    <property type="project" value="GO_Central"/>
</dbReference>
<dbReference type="AlphaFoldDB" id="A0A1S4L152"/>
<evidence type="ECO:0000256" key="7">
    <source>
        <dbReference type="ARBA" id="ARBA00023315"/>
    </source>
</evidence>
<dbReference type="InParanoid" id="A0A1S4L152"/>
<dbReference type="SUPFAM" id="SSF52777">
    <property type="entry name" value="CoA-dependent acyltransferases"/>
    <property type="match status" value="3"/>
</dbReference>
<dbReference type="Gene3D" id="3.30.559.10">
    <property type="entry name" value="Chloramphenicol acetyltransferase-like domain"/>
    <property type="match status" value="1"/>
</dbReference>
<keyword evidence="6" id="KW-0443">Lipid metabolism</keyword>
<evidence type="ECO:0000256" key="2">
    <source>
        <dbReference type="ARBA" id="ARBA00005232"/>
    </source>
</evidence>
<name>A0A1S4L152_IXOSC</name>
<dbReference type="InterPro" id="IPR042231">
    <property type="entry name" value="Cho/carn_acyl_trans_2"/>
</dbReference>
<keyword evidence="3" id="KW-0813">Transport</keyword>
<dbReference type="GO" id="GO:0004092">
    <property type="term" value="F:carnitine O-acetyltransferase activity"/>
    <property type="evidence" value="ECO:0000318"/>
    <property type="project" value="GO_Central"/>
</dbReference>
<evidence type="ECO:0000256" key="5">
    <source>
        <dbReference type="ARBA" id="ARBA00022832"/>
    </source>
</evidence>
<keyword evidence="7" id="KW-0012">Acyltransferase</keyword>
<dbReference type="VEuPathDB" id="VectorBase:ISCI007276"/>
<dbReference type="GO" id="GO:0019254">
    <property type="term" value="P:carnitine metabolic process, CoA-linked"/>
    <property type="evidence" value="ECO:0000318"/>
    <property type="project" value="GO_Central"/>
</dbReference>
<comment type="similarity">
    <text evidence="2">Belongs to the carnitine/choline acetyltransferase family.</text>
</comment>
<sequence>IGRVFWAKWENPQLSLIGLRSMSMSPKKFQKAPPSVDSGGRPLSREKMGPMMSRQKELPSIPVAPLQETLDRYLKSLKLLLTTEQFEETQKFFIINACDTQGIPYNEHRIMSQLLHVVRMSQENGNRLGLLKASDRDIWANAYARLRQSPKNAESLEAINEAAFALCLDKKPSVDEESDEVIGVRQVLLGGTHGENGANRWFDKTVQLIVGENGHSGILFEPTPIDGGVRLALADHCCDYMIRNDAEVTILHFPSYGKDLIKSRHMSPDSFLQMAIQLAFHK</sequence>
<dbReference type="Gene3D" id="1.10.275.20">
    <property type="entry name" value="Choline/Carnitine o-acyltransferase"/>
    <property type="match status" value="1"/>
</dbReference>
<comment type="pathway">
    <text evidence="1">Lipid metabolism; fatty acid beta-oxidation.</text>
</comment>
<dbReference type="InterPro" id="IPR039551">
    <property type="entry name" value="Cho/carn_acyl_trans"/>
</dbReference>
<evidence type="ECO:0000259" key="9">
    <source>
        <dbReference type="Pfam" id="PF00755"/>
    </source>
</evidence>
<feature type="domain" description="Choline/carnitine acyltransferase" evidence="9">
    <location>
        <begin position="91"/>
        <end position="245"/>
    </location>
</feature>
<dbReference type="PANTHER" id="PTHR22589:SF103">
    <property type="entry name" value="CARNITINE O-ACETYL-TRANSFERASE, ISOFORM A-RELATED"/>
    <property type="match status" value="1"/>
</dbReference>
<comment type="catalytic activity">
    <reaction evidence="8">
        <text>4,8-dimethylnonanoyl-CoA + (R)-carnitine = O-4,8-dimethylnonanoyl-(R)-carnitine + CoA</text>
        <dbReference type="Rhea" id="RHEA:44860"/>
        <dbReference type="ChEBI" id="CHEBI:16347"/>
        <dbReference type="ChEBI" id="CHEBI:57287"/>
        <dbReference type="ChEBI" id="CHEBI:77061"/>
        <dbReference type="ChEBI" id="CHEBI:84654"/>
    </reaction>
</comment>
<dbReference type="EMBL" id="ABJB011075204">
    <property type="status" value="NOT_ANNOTATED_CDS"/>
    <property type="molecule type" value="Genomic_DNA"/>
</dbReference>
<dbReference type="EMBL" id="ABJB011117502">
    <property type="status" value="NOT_ANNOTATED_CDS"/>
    <property type="molecule type" value="Genomic_DNA"/>
</dbReference>
<dbReference type="Pfam" id="PF00755">
    <property type="entry name" value="Carn_acyltransf"/>
    <property type="match status" value="1"/>
</dbReference>
<dbReference type="GO" id="GO:0006635">
    <property type="term" value="P:fatty acid beta-oxidation"/>
    <property type="evidence" value="ECO:0007669"/>
    <property type="project" value="UniProtKB-UniPathway"/>
</dbReference>
<dbReference type="EMBL" id="ABJB010829136">
    <property type="status" value="NOT_ANNOTATED_CDS"/>
    <property type="molecule type" value="Genomic_DNA"/>
</dbReference>
<organism evidence="10 11">
    <name type="scientific">Ixodes scapularis</name>
    <name type="common">Black-legged tick</name>
    <name type="synonym">Deer tick</name>
    <dbReference type="NCBI Taxonomy" id="6945"/>
    <lineage>
        <taxon>Eukaryota</taxon>
        <taxon>Metazoa</taxon>
        <taxon>Ecdysozoa</taxon>
        <taxon>Arthropoda</taxon>
        <taxon>Chelicerata</taxon>
        <taxon>Arachnida</taxon>
        <taxon>Acari</taxon>
        <taxon>Parasitiformes</taxon>
        <taxon>Ixodida</taxon>
        <taxon>Ixodoidea</taxon>
        <taxon>Ixodidae</taxon>
        <taxon>Ixodinae</taxon>
        <taxon>Ixodes</taxon>
    </lineage>
</organism>
<dbReference type="Gene3D" id="3.30.559.70">
    <property type="entry name" value="Choline/Carnitine o-acyltransferase, domain 2"/>
    <property type="match status" value="1"/>
</dbReference>
<dbReference type="Proteomes" id="UP000001555">
    <property type="component" value="Unassembled WGS sequence"/>
</dbReference>
<dbReference type="EMBL" id="ABJB010674300">
    <property type="status" value="NOT_ANNOTATED_CDS"/>
    <property type="molecule type" value="Genomic_DNA"/>
</dbReference>
<dbReference type="EMBL" id="ABJB010369383">
    <property type="status" value="NOT_ANNOTATED_CDS"/>
    <property type="molecule type" value="Genomic_DNA"/>
</dbReference>
<accession>A0A1S4L152</accession>
<dbReference type="VEuPathDB" id="VectorBase:ISCW007276"/>
<evidence type="ECO:0000256" key="1">
    <source>
        <dbReference type="ARBA" id="ARBA00005005"/>
    </source>
</evidence>
<dbReference type="InterPro" id="IPR000542">
    <property type="entry name" value="Carn_acyl_trans"/>
</dbReference>
<keyword evidence="5" id="KW-0276">Fatty acid metabolism</keyword>
<dbReference type="EMBL" id="ABJB010345746">
    <property type="status" value="NOT_ANNOTATED_CDS"/>
    <property type="molecule type" value="Genomic_DNA"/>
</dbReference>
<reference evidence="11" key="1">
    <citation type="submission" date="2008-03" db="EMBL/GenBank/DDBJ databases">
        <title>Annotation of Ixodes scapularis.</title>
        <authorList>
            <consortium name="Ixodes scapularis Genome Project Consortium"/>
            <person name="Caler E."/>
            <person name="Hannick L.I."/>
            <person name="Bidwell S."/>
            <person name="Joardar V."/>
            <person name="Thiagarajan M."/>
            <person name="Amedeo P."/>
            <person name="Galinsky K.J."/>
            <person name="Schobel S."/>
            <person name="Inman J."/>
            <person name="Hostetler J."/>
            <person name="Miller J."/>
            <person name="Hammond M."/>
            <person name="Megy K."/>
            <person name="Lawson D."/>
            <person name="Kodira C."/>
            <person name="Sutton G."/>
            <person name="Meyer J."/>
            <person name="Hill C.A."/>
            <person name="Birren B."/>
            <person name="Nene V."/>
            <person name="Collins F."/>
            <person name="Alarcon-Chaidez F."/>
            <person name="Wikel S."/>
            <person name="Strausberg R."/>
        </authorList>
    </citation>
    <scope>NUCLEOTIDE SEQUENCE [LARGE SCALE GENOMIC DNA]</scope>
    <source>
        <strain evidence="11">Wikel</strain>
    </source>
</reference>
<dbReference type="EMBL" id="ABJB010201545">
    <property type="status" value="NOT_ANNOTATED_CDS"/>
    <property type="molecule type" value="Genomic_DNA"/>
</dbReference>
<evidence type="ECO:0000256" key="8">
    <source>
        <dbReference type="ARBA" id="ARBA00048999"/>
    </source>
</evidence>